<evidence type="ECO:0000313" key="1">
    <source>
        <dbReference type="EnsemblMetazoa" id="GPPI011615-PA"/>
    </source>
</evidence>
<reference evidence="1" key="2">
    <citation type="submission" date="2020-05" db="UniProtKB">
        <authorList>
            <consortium name="EnsemblMetazoa"/>
        </authorList>
    </citation>
    <scope>IDENTIFICATION</scope>
    <source>
        <strain evidence="1">IAEA</strain>
    </source>
</reference>
<organism evidence="1 2">
    <name type="scientific">Glossina palpalis gambiensis</name>
    <dbReference type="NCBI Taxonomy" id="67801"/>
    <lineage>
        <taxon>Eukaryota</taxon>
        <taxon>Metazoa</taxon>
        <taxon>Ecdysozoa</taxon>
        <taxon>Arthropoda</taxon>
        <taxon>Hexapoda</taxon>
        <taxon>Insecta</taxon>
        <taxon>Pterygota</taxon>
        <taxon>Neoptera</taxon>
        <taxon>Endopterygota</taxon>
        <taxon>Diptera</taxon>
        <taxon>Brachycera</taxon>
        <taxon>Muscomorpha</taxon>
        <taxon>Hippoboscoidea</taxon>
        <taxon>Glossinidae</taxon>
        <taxon>Glossina</taxon>
    </lineage>
</organism>
<proteinExistence type="predicted"/>
<dbReference type="EnsemblMetazoa" id="GPPI011615-RA">
    <property type="protein sequence ID" value="GPPI011615-PA"/>
    <property type="gene ID" value="GPPI011615"/>
</dbReference>
<protein>
    <submittedName>
        <fullName evidence="1">Uncharacterized protein</fullName>
    </submittedName>
</protein>
<dbReference type="AlphaFoldDB" id="A0A1B0AX23"/>
<sequence length="81" mass="8883">MAPYLAMKAAKTIIPYTALFSLAAKNNNDTILPKMVRSFRVRVEISSVSAFGDTFVNKSKANGTTNKPCPKAKGLLWSDFK</sequence>
<dbReference type="VEuPathDB" id="VectorBase:GPPI011615"/>
<reference evidence="2" key="1">
    <citation type="submission" date="2015-01" db="EMBL/GenBank/DDBJ databases">
        <authorList>
            <person name="Aksoy S."/>
            <person name="Warren W."/>
            <person name="Wilson R.K."/>
        </authorList>
    </citation>
    <scope>NUCLEOTIDE SEQUENCE [LARGE SCALE GENOMIC DNA]</scope>
    <source>
        <strain evidence="2">IAEA</strain>
    </source>
</reference>
<keyword evidence="2" id="KW-1185">Reference proteome</keyword>
<dbReference type="EMBL" id="JXJN01004978">
    <property type="status" value="NOT_ANNOTATED_CDS"/>
    <property type="molecule type" value="Genomic_DNA"/>
</dbReference>
<name>A0A1B0AX23_9MUSC</name>
<dbReference type="Proteomes" id="UP000092460">
    <property type="component" value="Unassembled WGS sequence"/>
</dbReference>
<accession>A0A1B0AX23</accession>
<evidence type="ECO:0000313" key="2">
    <source>
        <dbReference type="Proteomes" id="UP000092460"/>
    </source>
</evidence>